<keyword evidence="2" id="KW-1185">Reference proteome</keyword>
<sequence>MAAASSSTLSPLFQFRRHRLNRYNHRSLQTTFLYQGAFPLPQASFCSPSRRPIHLRFSFTPTLGVFASLTDKIGGLQRTWSDLTSLNCWVVKDYYRLVHSVNALEPQIQRLSDELLSAKTVEFRHRLKQGETVADIQAEAFAVVREAAKRKLGMRHFDVQVIGGAVLHDGSIAEMKTGEGKTLVSTLAAYLNALSGEGVHVVTVNDYLAQRDAEWMGRVHRFLGLSVGLIQRGMMAEERRSNYRCDITYTNNSELGFDYLRDNLNSSSDQLVMRWPKPFHFAIVDEVDSVLIDEGRNPLLISGEANKDAARYPVAAKVAELLICGIHYNVELKDNSVELTEEGITLAEMALETNDLWDENDPWARFVMNALKAKEFYKRDVQYIVRNGKALIVNELTGRVEEKRRWSEGIHQAVEAKEGLKIQADSVVVAQITYQSLFKLYPKLSGMTGTAKTEEKEFLKMFQMPVIEVPTNLPNIRKDLPIQAFATARGKWEHAREEVEYMFRLGRPVLVGTTSVENSEYLSALLKERKIPHNVLNARPKYAAREAEIVAQAGRKYAITISTNMAGRGTDIILGGNPKMLAKEVLEDGLLSLLTDDVPDIEVDGDASSGKVLSKMKVGPSSLALLVKTSLMAKYVCKSEGKRWTYQEAKTMISDSIEMSQSLDLKELQRLVHEQSEIYPLGPSIALTYLSVLEDCELHCLNEGLEVKRLGGLHVIGTSLHESRRIDNQLRGRAGRQGDPGSTRFMVSLQDEMFQKFNFDTEWAVRLISRITNDEDIPIEGDAIVKQLLALQINAEKYFFNIRKSLVEFDEVLEVQRRHIYDLRQSILTGDSESSSQHTFQYMQAVVDEIIFKNVNPLTHPSSWSLGKLLKEFKEIASDSLNGSFAEITETILLKSLAQLHGLKNVDINDFHLPDLPRYPNSFRGIRGKSSALNRWLTICADDSTKDGRYRATVNLLRKYLGDFLISSYLDAVRESGYDDRYIKEIERAVLVKTLDCFWRDHLVNMNRLSSAVNVRSFGHRNPLEEYKIDGCRFFISMLSATRRLTVESLLQYWSSPVESQELYGVLRCLSCFKKLKNLGISYIGKGYVFITSTNLHFVCSSVLFLFLGCVLEFKESMNPMTRYDTSSYILILSQRGKERNREQNPKYFTKSNLLKEAVVLHLV</sequence>
<evidence type="ECO:0000313" key="1">
    <source>
        <dbReference type="EMBL" id="KAI5668672.1"/>
    </source>
</evidence>
<organism evidence="1 2">
    <name type="scientific">Catharanthus roseus</name>
    <name type="common">Madagascar periwinkle</name>
    <name type="synonym">Vinca rosea</name>
    <dbReference type="NCBI Taxonomy" id="4058"/>
    <lineage>
        <taxon>Eukaryota</taxon>
        <taxon>Viridiplantae</taxon>
        <taxon>Streptophyta</taxon>
        <taxon>Embryophyta</taxon>
        <taxon>Tracheophyta</taxon>
        <taxon>Spermatophyta</taxon>
        <taxon>Magnoliopsida</taxon>
        <taxon>eudicotyledons</taxon>
        <taxon>Gunneridae</taxon>
        <taxon>Pentapetalae</taxon>
        <taxon>asterids</taxon>
        <taxon>lamiids</taxon>
        <taxon>Gentianales</taxon>
        <taxon>Apocynaceae</taxon>
        <taxon>Rauvolfioideae</taxon>
        <taxon>Vinceae</taxon>
        <taxon>Catharanthinae</taxon>
        <taxon>Catharanthus</taxon>
    </lineage>
</organism>
<gene>
    <name evidence="1" type="ORF">M9H77_18525</name>
</gene>
<evidence type="ECO:0000313" key="2">
    <source>
        <dbReference type="Proteomes" id="UP001060085"/>
    </source>
</evidence>
<protein>
    <submittedName>
        <fullName evidence="1">Uncharacterized protein</fullName>
    </submittedName>
</protein>
<proteinExistence type="predicted"/>
<accession>A0ACC0B7P1</accession>
<comment type="caution">
    <text evidence="1">The sequence shown here is derived from an EMBL/GenBank/DDBJ whole genome shotgun (WGS) entry which is preliminary data.</text>
</comment>
<reference evidence="2" key="1">
    <citation type="journal article" date="2023" name="Nat. Plants">
        <title>Single-cell RNA sequencing provides a high-resolution roadmap for understanding the multicellular compartmentation of specialized metabolism.</title>
        <authorList>
            <person name="Sun S."/>
            <person name="Shen X."/>
            <person name="Li Y."/>
            <person name="Li Y."/>
            <person name="Wang S."/>
            <person name="Li R."/>
            <person name="Zhang H."/>
            <person name="Shen G."/>
            <person name="Guo B."/>
            <person name="Wei J."/>
            <person name="Xu J."/>
            <person name="St-Pierre B."/>
            <person name="Chen S."/>
            <person name="Sun C."/>
        </authorList>
    </citation>
    <scope>NUCLEOTIDE SEQUENCE [LARGE SCALE GENOMIC DNA]</scope>
</reference>
<name>A0ACC0B7P1_CATRO</name>
<dbReference type="EMBL" id="CM044704">
    <property type="protein sequence ID" value="KAI5668672.1"/>
    <property type="molecule type" value="Genomic_DNA"/>
</dbReference>
<dbReference type="Proteomes" id="UP001060085">
    <property type="component" value="Linkage Group LG04"/>
</dbReference>